<feature type="compositionally biased region" description="Basic and acidic residues" evidence="9">
    <location>
        <begin position="189"/>
        <end position="207"/>
    </location>
</feature>
<feature type="region of interest" description="Disordered" evidence="9">
    <location>
        <begin position="1"/>
        <end position="207"/>
    </location>
</feature>
<reference evidence="11" key="2">
    <citation type="submission" date="2022-06" db="UniProtKB">
        <authorList>
            <consortium name="EnsemblMetazoa"/>
        </authorList>
    </citation>
    <scope>IDENTIFICATION</scope>
    <source>
        <strain evidence="11">PS312</strain>
    </source>
</reference>
<dbReference type="Proteomes" id="UP000005239">
    <property type="component" value="Unassembled WGS sequence"/>
</dbReference>
<accession>A0A8R1YBB5</accession>
<feature type="transmembrane region" description="Helical" evidence="10">
    <location>
        <begin position="1373"/>
        <end position="1394"/>
    </location>
</feature>
<dbReference type="PANTHER" id="PTHR13471:SF0">
    <property type="entry name" value="NUCLEAR EXOSOME REGULATOR NRDE2"/>
    <property type="match status" value="1"/>
</dbReference>
<evidence type="ECO:0000256" key="1">
    <source>
        <dbReference type="ARBA" id="ARBA00004123"/>
    </source>
</evidence>
<dbReference type="GO" id="GO:0005634">
    <property type="term" value="C:nucleus"/>
    <property type="evidence" value="ECO:0007669"/>
    <property type="project" value="UniProtKB-SubCell"/>
</dbReference>
<accession>A0A2A6B923</accession>
<keyword evidence="7 10" id="KW-0472">Membrane</keyword>
<dbReference type="InterPro" id="IPR013633">
    <property type="entry name" value="NRDE-2"/>
</dbReference>
<dbReference type="Pfam" id="PF05832">
    <property type="entry name" value="DUF846"/>
    <property type="match status" value="1"/>
</dbReference>
<dbReference type="InterPro" id="IPR008564">
    <property type="entry name" value="TVP23-like"/>
</dbReference>
<feature type="transmembrane region" description="Helical" evidence="10">
    <location>
        <begin position="1219"/>
        <end position="1236"/>
    </location>
</feature>
<comment type="similarity">
    <text evidence="3">Belongs to the TVP23 family.</text>
</comment>
<keyword evidence="8" id="KW-0539">Nucleus</keyword>
<dbReference type="PANTHER" id="PTHR13471">
    <property type="entry name" value="TETRATRICOPEPTIDE-LIKE HELICAL"/>
    <property type="match status" value="1"/>
</dbReference>
<evidence type="ECO:0000256" key="6">
    <source>
        <dbReference type="ARBA" id="ARBA00022989"/>
    </source>
</evidence>
<evidence type="ECO:0000256" key="4">
    <source>
        <dbReference type="ARBA" id="ARBA00009265"/>
    </source>
</evidence>
<evidence type="ECO:0000256" key="8">
    <source>
        <dbReference type="ARBA" id="ARBA00023242"/>
    </source>
</evidence>
<evidence type="ECO:0000313" key="11">
    <source>
        <dbReference type="EnsemblMetazoa" id="PPA09177.1"/>
    </source>
</evidence>
<evidence type="ECO:0000256" key="3">
    <source>
        <dbReference type="ARBA" id="ARBA00005467"/>
    </source>
</evidence>
<evidence type="ECO:0000256" key="7">
    <source>
        <dbReference type="ARBA" id="ARBA00023136"/>
    </source>
</evidence>
<gene>
    <name evidence="11" type="primary">WBGene00098731</name>
</gene>
<feature type="compositionally biased region" description="Basic and acidic residues" evidence="9">
    <location>
        <begin position="107"/>
        <end position="125"/>
    </location>
</feature>
<dbReference type="GO" id="GO:0031048">
    <property type="term" value="P:regulatory ncRNA-mediated heterochromatin formation"/>
    <property type="evidence" value="ECO:0000318"/>
    <property type="project" value="GO_Central"/>
</dbReference>
<feature type="compositionally biased region" description="Basic and acidic residues" evidence="9">
    <location>
        <begin position="156"/>
        <end position="166"/>
    </location>
</feature>
<keyword evidence="5 10" id="KW-0812">Transmembrane</keyword>
<feature type="transmembrane region" description="Helical" evidence="10">
    <location>
        <begin position="1299"/>
        <end position="1322"/>
    </location>
</feature>
<evidence type="ECO:0000256" key="2">
    <source>
        <dbReference type="ARBA" id="ARBA00004141"/>
    </source>
</evidence>
<reference evidence="12" key="1">
    <citation type="journal article" date="2008" name="Nat. Genet.">
        <title>The Pristionchus pacificus genome provides a unique perspective on nematode lifestyle and parasitism.</title>
        <authorList>
            <person name="Dieterich C."/>
            <person name="Clifton S.W."/>
            <person name="Schuster L.N."/>
            <person name="Chinwalla A."/>
            <person name="Delehaunty K."/>
            <person name="Dinkelacker I."/>
            <person name="Fulton L."/>
            <person name="Fulton R."/>
            <person name="Godfrey J."/>
            <person name="Minx P."/>
            <person name="Mitreva M."/>
            <person name="Roeseler W."/>
            <person name="Tian H."/>
            <person name="Witte H."/>
            <person name="Yang S.P."/>
            <person name="Wilson R.K."/>
            <person name="Sommer R.J."/>
        </authorList>
    </citation>
    <scope>NUCLEOTIDE SEQUENCE [LARGE SCALE GENOMIC DNA]</scope>
    <source>
        <strain evidence="12">PS312</strain>
    </source>
</reference>
<evidence type="ECO:0000256" key="9">
    <source>
        <dbReference type="SAM" id="MobiDB-lite"/>
    </source>
</evidence>
<feature type="compositionally biased region" description="Basic and acidic residues" evidence="9">
    <location>
        <begin position="10"/>
        <end position="67"/>
    </location>
</feature>
<dbReference type="GO" id="GO:0016020">
    <property type="term" value="C:membrane"/>
    <property type="evidence" value="ECO:0007669"/>
    <property type="project" value="UniProtKB-SubCell"/>
</dbReference>
<dbReference type="GO" id="GO:1902369">
    <property type="term" value="P:negative regulation of RNA catabolic process"/>
    <property type="evidence" value="ECO:0000318"/>
    <property type="project" value="GO_Central"/>
</dbReference>
<comment type="subcellular location">
    <subcellularLocation>
        <location evidence="2">Membrane</location>
        <topology evidence="2">Multi-pass membrane protein</topology>
    </subcellularLocation>
    <subcellularLocation>
        <location evidence="1">Nucleus</location>
    </subcellularLocation>
</comment>
<evidence type="ECO:0000256" key="5">
    <source>
        <dbReference type="ARBA" id="ARBA00022692"/>
    </source>
</evidence>
<name>A0A2A6B923_PRIPA</name>
<sequence length="1458" mass="169471">MPLFPGYATQEEKPSTSKEIKREDNSDDEPHARYDSFKIAKAAKEKERRRERDKMMAKLEEKKDKAAVRRFNLGDTSDEDDCTMIVDRSESEDENTLRIIRAQRNQRAKEDQLEERKRKNREKQLQHTTIPLRDKIKRDSSSPEASVSSVHQYGHSSRDKRETPMKRERKSSSSSSDSCHRRRKRKREKDRDRYLEPSDSKRTPKSRKWDFMATVGVTLHNPDSYMIDDRNEDPLLRQMDKTMDRECAEYEHRFSTVLGATYDVNKLFFPAKTASRSSRLLDKVLVMSDNPENRFVTLPFTVGDNVDLSTVRCDKQIELSEEPTEKILSNRKIVEAYNKKIAMESDPTVKIANIKQQLAEASKERMETNARLKDDGKNEGLWIRLLELDDKVNRLQSAAAAGANSTTAIDQRKESILKIALTNLPKSSCLIVEQMKLKKKMNVPVEDLNKEWKAIMNRMPNSLQLWEHRLSEMMHDSKQFTRHNYMEVIEQATSDLKGLLSGTMRSHVPEPATERFLIELLTLRVRMEISMGFIERGISIAQVLMETNKCHPPAFYPCEPLEDVWRKNLPMLGEPNGKGWYHYRPGHSITPSETWKIEIKESYNKYEKQLPEFGRAIKDLKKKKGTESEELKLKMTIFARNERMDEKYNWRPVRAEIEESTEELDRQVEFTDLYPDFFNPLYHFTLCVYMIKELGGIFYGNMMDLPFEDPMGSQLLSFGLLNPSLHSVLDGLPQYIDRILSELAPNDPDRSWTFVVQFNAARIRTRAWFIALRDTPFDMTAVMKELGEIAANAVEQYMVKTQDNMGGMAGLMYIMSVYEALNLFEANMEGMNKKVVDRSVKTIVKSIVTKALVWSGNKKLDKIDNDLNRTIVLILAILLIRLPGSWTERRHRVECVLLGKNTKSEGTTINEQMEAHAMVTRVRERGPLFGEGNEIHSSLIRFFGSDFILASIIETLFHHANAANSSKSLPQAFNDIFKQAYEKTTGYFAHYEQFYAYFIYILKYGKNEFRHNYSSALDGPSCPRHNVFIMKEYIDSQQNVMKEARMLADLKRTAEEQTKVDPFHSLARLYANRKQFTRIVASAEMSSDLVIANRIVKVYIDESKRTRDPLLWRYTLHLTVEFKNRKEGDNVFAQAFADCSWSRDLHLDYIEAFPDDDQRQHLAMVEKNIRVRGDPEMVKTFEDLAEREKEKEGEFPFPRWQFSLFLCYSRKARSGDNQIMHVFCYLIIVAIYYYLIEAATLFTWCKEEYPSVMASGFDSGLNLGGTTQPTGISSESFSLRSFSKPHIVIAHILFRGSALVVYILANMFSTSFIIQFLLLITLHSMDFWTVKNITGRLLVGLRWWNFVDEDGQNHWKYESAKDPSRFAALDRRVFWAALIIAPVFWAFLAIVAFMTFKWEWMMVTFIGLAMTGANLYGYLRCRWADTTHFTNYMSKWAFLSLLRSQRPTTDQQPMQQTV</sequence>
<organism evidence="11 12">
    <name type="scientific">Pristionchus pacificus</name>
    <name type="common">Parasitic nematode worm</name>
    <dbReference type="NCBI Taxonomy" id="54126"/>
    <lineage>
        <taxon>Eukaryota</taxon>
        <taxon>Metazoa</taxon>
        <taxon>Ecdysozoa</taxon>
        <taxon>Nematoda</taxon>
        <taxon>Chromadorea</taxon>
        <taxon>Rhabditida</taxon>
        <taxon>Rhabditina</taxon>
        <taxon>Diplogasteromorpha</taxon>
        <taxon>Diplogasteroidea</taxon>
        <taxon>Neodiplogasteridae</taxon>
        <taxon>Pristionchus</taxon>
    </lineage>
</organism>
<feature type="transmembrane region" description="Helical" evidence="10">
    <location>
        <begin position="1400"/>
        <end position="1419"/>
    </location>
</feature>
<evidence type="ECO:0000313" key="12">
    <source>
        <dbReference type="Proteomes" id="UP000005239"/>
    </source>
</evidence>
<proteinExistence type="inferred from homology"/>
<keyword evidence="6 10" id="KW-1133">Transmembrane helix</keyword>
<protein>
    <submittedName>
        <fullName evidence="11">Uncharacterized protein</fullName>
    </submittedName>
</protein>
<comment type="similarity">
    <text evidence="4">Belongs to the NRDE2 family.</text>
</comment>
<dbReference type="EnsemblMetazoa" id="PPA09177.1">
    <property type="protein sequence ID" value="PPA09177.1"/>
    <property type="gene ID" value="WBGene00098731"/>
</dbReference>
<feature type="compositionally biased region" description="Basic and acidic residues" evidence="9">
    <location>
        <begin position="132"/>
        <end position="141"/>
    </location>
</feature>
<dbReference type="Pfam" id="PF08424">
    <property type="entry name" value="NRDE-2"/>
    <property type="match status" value="1"/>
</dbReference>
<keyword evidence="12" id="KW-1185">Reference proteome</keyword>
<evidence type="ECO:0000256" key="10">
    <source>
        <dbReference type="SAM" id="Phobius"/>
    </source>
</evidence>